<dbReference type="AlphaFoldDB" id="A0A0F7ZNG9"/>
<accession>A0A0F7ZNG9</accession>
<dbReference type="Proteomes" id="UP000054481">
    <property type="component" value="Unassembled WGS sequence"/>
</dbReference>
<feature type="region of interest" description="Disordered" evidence="1">
    <location>
        <begin position="1"/>
        <end position="91"/>
    </location>
</feature>
<gene>
    <name evidence="2" type="ORF">HIM_06848</name>
</gene>
<feature type="compositionally biased region" description="Basic and acidic residues" evidence="1">
    <location>
        <begin position="50"/>
        <end position="60"/>
    </location>
</feature>
<dbReference type="OrthoDB" id="5153335at2759"/>
<evidence type="ECO:0000313" key="2">
    <source>
        <dbReference type="EMBL" id="KJZ73730.1"/>
    </source>
</evidence>
<protein>
    <submittedName>
        <fullName evidence="2">Uncharacterized protein</fullName>
    </submittedName>
</protein>
<dbReference type="EMBL" id="KQ030532">
    <property type="protein sequence ID" value="KJZ73730.1"/>
    <property type="molecule type" value="Genomic_DNA"/>
</dbReference>
<feature type="compositionally biased region" description="Basic and acidic residues" evidence="1">
    <location>
        <begin position="33"/>
        <end position="43"/>
    </location>
</feature>
<evidence type="ECO:0000313" key="3">
    <source>
        <dbReference type="Proteomes" id="UP000054481"/>
    </source>
</evidence>
<feature type="compositionally biased region" description="Polar residues" evidence="1">
    <location>
        <begin position="21"/>
        <end position="30"/>
    </location>
</feature>
<reference evidence="2 3" key="1">
    <citation type="journal article" date="2014" name="Genome Biol. Evol.">
        <title>Comparative genomics and transcriptomics analyses reveal divergent lifestyle features of nematode endoparasitic fungus Hirsutella minnesotensis.</title>
        <authorList>
            <person name="Lai Y."/>
            <person name="Liu K."/>
            <person name="Zhang X."/>
            <person name="Zhang X."/>
            <person name="Li K."/>
            <person name="Wang N."/>
            <person name="Shu C."/>
            <person name="Wu Y."/>
            <person name="Wang C."/>
            <person name="Bushley K.E."/>
            <person name="Xiang M."/>
            <person name="Liu X."/>
        </authorList>
    </citation>
    <scope>NUCLEOTIDE SEQUENCE [LARGE SCALE GENOMIC DNA]</scope>
    <source>
        <strain evidence="2 3">3608</strain>
    </source>
</reference>
<keyword evidence="3" id="KW-1185">Reference proteome</keyword>
<sequence length="123" mass="13570">MSSKSEAEQTSQLDAARVPESDQTAGTGSSRALDAEGPKEDNQKQQTRPQRQEAESRNQDAGRLLDLGEGGSDEETEDIMPQRILSPEEAEADYQMQLALLRQQTLEYEASQRAAAEDDKSRS</sequence>
<feature type="compositionally biased region" description="Polar residues" evidence="1">
    <location>
        <begin position="1"/>
        <end position="13"/>
    </location>
</feature>
<organism evidence="2 3">
    <name type="scientific">Hirsutella minnesotensis 3608</name>
    <dbReference type="NCBI Taxonomy" id="1043627"/>
    <lineage>
        <taxon>Eukaryota</taxon>
        <taxon>Fungi</taxon>
        <taxon>Dikarya</taxon>
        <taxon>Ascomycota</taxon>
        <taxon>Pezizomycotina</taxon>
        <taxon>Sordariomycetes</taxon>
        <taxon>Hypocreomycetidae</taxon>
        <taxon>Hypocreales</taxon>
        <taxon>Ophiocordycipitaceae</taxon>
        <taxon>Hirsutella</taxon>
    </lineage>
</organism>
<proteinExistence type="predicted"/>
<evidence type="ECO:0000256" key="1">
    <source>
        <dbReference type="SAM" id="MobiDB-lite"/>
    </source>
</evidence>
<name>A0A0F7ZNG9_9HYPO</name>